<dbReference type="GO" id="GO:0006783">
    <property type="term" value="P:heme biosynthetic process"/>
    <property type="evidence" value="ECO:0007669"/>
    <property type="project" value="UniProtKB-UniRule"/>
</dbReference>
<keyword evidence="5 6" id="KW-0350">Heme biosynthesis</keyword>
<dbReference type="EMBL" id="GG693873">
    <property type="protein sequence ID" value="EES52787.1"/>
    <property type="molecule type" value="Genomic_DNA"/>
</dbReference>
<keyword evidence="9" id="KW-1185">Reference proteome</keyword>
<dbReference type="SUPFAM" id="SSF54373">
    <property type="entry name" value="FAD-linked reductases, C-terminal domain"/>
    <property type="match status" value="1"/>
</dbReference>
<evidence type="ECO:0000256" key="2">
    <source>
        <dbReference type="ARBA" id="ARBA00022630"/>
    </source>
</evidence>
<dbReference type="InterPro" id="IPR004572">
    <property type="entry name" value="Protoporphyrinogen_oxidase"/>
</dbReference>
<evidence type="ECO:0000313" key="9">
    <source>
        <dbReference type="Proteomes" id="UP000009374"/>
    </source>
</evidence>
<evidence type="ECO:0000259" key="7">
    <source>
        <dbReference type="Pfam" id="PF01593"/>
    </source>
</evidence>
<evidence type="ECO:0000256" key="6">
    <source>
        <dbReference type="RuleBase" id="RU364052"/>
    </source>
</evidence>
<keyword evidence="3 6" id="KW-0274">FAD</keyword>
<keyword evidence="2 6" id="KW-0285">Flavoprotein</keyword>
<organism evidence="8 9">
    <name type="scientific">Leptospirillum ferrodiazotrophum</name>
    <dbReference type="NCBI Taxonomy" id="412449"/>
    <lineage>
        <taxon>Bacteria</taxon>
        <taxon>Pseudomonadati</taxon>
        <taxon>Nitrospirota</taxon>
        <taxon>Nitrospiria</taxon>
        <taxon>Nitrospirales</taxon>
        <taxon>Nitrospiraceae</taxon>
        <taxon>Leptospirillum</taxon>
    </lineage>
</organism>
<keyword evidence="6" id="KW-0963">Cytoplasm</keyword>
<accession>C6HX77</accession>
<reference evidence="8 9" key="1">
    <citation type="journal article" date="2009" name="Appl. Environ. Microbiol.">
        <title>Community genomic and proteomic analyses of chemoautotrophic iron-oxidizing "Leptospirillum rubarum" (Group II) and "Leptospirillum ferrodiazotrophum" (Group III) bacteria in acid mine drainage biofilms.</title>
        <authorList>
            <person name="Goltsman D.S."/>
            <person name="Denef V.J."/>
            <person name="Singer S.W."/>
            <person name="VerBerkmoes N.C."/>
            <person name="Lefsrud M."/>
            <person name="Mueller R.S."/>
            <person name="Dick G.J."/>
            <person name="Sun C.L."/>
            <person name="Wheeler K.E."/>
            <person name="Zemla A."/>
            <person name="Baker B.J."/>
            <person name="Hauser L."/>
            <person name="Land M."/>
            <person name="Shah M.B."/>
            <person name="Thelen M.P."/>
            <person name="Hettich R.L."/>
            <person name="Banfield J.F."/>
        </authorList>
    </citation>
    <scope>NUCLEOTIDE SEQUENCE [LARGE SCALE GENOMIC DNA]</scope>
</reference>
<dbReference type="SUPFAM" id="SSF51905">
    <property type="entry name" value="FAD/NAD(P)-binding domain"/>
    <property type="match status" value="1"/>
</dbReference>
<comment type="similarity">
    <text evidence="6">Belongs to the protoporphyrinogen/coproporphyrinogen oxidase family. Coproporphyrinogen III oxidase subfamily.</text>
</comment>
<keyword evidence="4 6" id="KW-0560">Oxidoreductase</keyword>
<gene>
    <name evidence="8" type="ORF">UBAL3_92050159</name>
</gene>
<dbReference type="InterPro" id="IPR050464">
    <property type="entry name" value="Zeta_carotene_desat/Oxidored"/>
</dbReference>
<dbReference type="Gene3D" id="3.90.660.20">
    <property type="entry name" value="Protoporphyrinogen oxidase, mitochondrial, domain 2"/>
    <property type="match status" value="1"/>
</dbReference>
<evidence type="ECO:0000256" key="5">
    <source>
        <dbReference type="ARBA" id="ARBA00023133"/>
    </source>
</evidence>
<dbReference type="EC" id="1.3.3.15" evidence="6"/>
<comment type="subcellular location">
    <subcellularLocation>
        <location evidence="6">Cytoplasm</location>
    </subcellularLocation>
</comment>
<dbReference type="Gene3D" id="1.10.3110.10">
    <property type="entry name" value="protoporphyrinogen ix oxidase, domain 3"/>
    <property type="match status" value="1"/>
</dbReference>
<evidence type="ECO:0000313" key="8">
    <source>
        <dbReference type="EMBL" id="EES52787.1"/>
    </source>
</evidence>
<dbReference type="Pfam" id="PF01593">
    <property type="entry name" value="Amino_oxidase"/>
    <property type="match status" value="1"/>
</dbReference>
<comment type="function">
    <text evidence="6">Involved in coproporphyrin-dependent heme b biosynthesis. Catalyzes the oxidation of coproporphyrinogen III to coproporphyrin III.</text>
</comment>
<dbReference type="PANTHER" id="PTHR42923:SF3">
    <property type="entry name" value="PROTOPORPHYRINOGEN OXIDASE"/>
    <property type="match status" value="1"/>
</dbReference>
<evidence type="ECO:0000256" key="1">
    <source>
        <dbReference type="ARBA" id="ARBA00001974"/>
    </source>
</evidence>
<dbReference type="InterPro" id="IPR036188">
    <property type="entry name" value="FAD/NAD-bd_sf"/>
</dbReference>
<evidence type="ECO:0000256" key="4">
    <source>
        <dbReference type="ARBA" id="ARBA00023002"/>
    </source>
</evidence>
<dbReference type="NCBIfam" id="TIGR00562">
    <property type="entry name" value="proto_IX_ox"/>
    <property type="match status" value="1"/>
</dbReference>
<dbReference type="UniPathway" id="UPA00252"/>
<dbReference type="Proteomes" id="UP000009374">
    <property type="component" value="Unassembled WGS sequence"/>
</dbReference>
<comment type="pathway">
    <text evidence="6">Porphyrin-containing compound metabolism; protoheme biosynthesis.</text>
</comment>
<evidence type="ECO:0000256" key="3">
    <source>
        <dbReference type="ARBA" id="ARBA00022827"/>
    </source>
</evidence>
<dbReference type="GO" id="GO:0004729">
    <property type="term" value="F:oxygen-dependent protoporphyrinogen oxidase activity"/>
    <property type="evidence" value="ECO:0007669"/>
    <property type="project" value="UniProtKB-UniRule"/>
</dbReference>
<dbReference type="InterPro" id="IPR002937">
    <property type="entry name" value="Amino_oxidase"/>
</dbReference>
<comment type="cofactor">
    <cofactor evidence="1 6">
        <name>FAD</name>
        <dbReference type="ChEBI" id="CHEBI:57692"/>
    </cofactor>
</comment>
<dbReference type="Gene3D" id="3.50.50.60">
    <property type="entry name" value="FAD/NAD(P)-binding domain"/>
    <property type="match status" value="1"/>
</dbReference>
<name>C6HX77_9BACT</name>
<dbReference type="PANTHER" id="PTHR42923">
    <property type="entry name" value="PROTOPORPHYRINOGEN OXIDASE"/>
    <property type="match status" value="1"/>
</dbReference>
<dbReference type="AlphaFoldDB" id="C6HX77"/>
<comment type="catalytic activity">
    <reaction evidence="6">
        <text>coproporphyrinogen III + 3 O2 = coproporphyrin III + 3 H2O2</text>
        <dbReference type="Rhea" id="RHEA:43436"/>
        <dbReference type="ChEBI" id="CHEBI:15379"/>
        <dbReference type="ChEBI" id="CHEBI:16240"/>
        <dbReference type="ChEBI" id="CHEBI:57309"/>
        <dbReference type="ChEBI" id="CHEBI:131725"/>
        <dbReference type="EC" id="1.3.3.15"/>
    </reaction>
</comment>
<proteinExistence type="inferred from homology"/>
<protein>
    <recommendedName>
        <fullName evidence="6">Coproporphyrinogen III oxidase</fullName>
        <ecNumber evidence="6">1.3.3.15</ecNumber>
    </recommendedName>
</protein>
<dbReference type="GO" id="GO:0005737">
    <property type="term" value="C:cytoplasm"/>
    <property type="evidence" value="ECO:0007669"/>
    <property type="project" value="UniProtKB-SubCell"/>
</dbReference>
<sequence length="463" mass="49624">MATEDVETLVIGGGIAGLACASHLKLAGRTVRLVERNDYLGGVIRTLSDSGYRIETGPNSLLVRTEEPLLKYLSRPEIAARIQLAGRMGKKRFILKDGHPVALPMSLSEGIFTQILSLPAKVRLLKEPFIPPAGGVDGVDPEKETVADFVRRRLGNEFLESLIDPFVKGVYASDPHLLSMADTFPRLVQMEKSYGSLIKGGLALARQKKAPAPAFAREILSFSEGMGTLPESLANILDDDAGTNAEVIGCAPSESGFRTALLFEEETYYIRSKHLVLALPAAQTAELIEPMAPGIPSLLGQIPYAPIAVVYLGYPRDRISHPLDGFGLLVPSRERRKILGALFSSSLFPGRSPDGHVLLTVFVGGMTQPKLAQAFDEDLLPMVTKEIGSMLGVLGAPSYVRIQRWAGAIPQSVPGHGERIRSIESALPSGLHLAGSYLSGVSVSQTFSSGIRAAEKILAQSPG</sequence>
<feature type="domain" description="Amine oxidase" evidence="7">
    <location>
        <begin position="15"/>
        <end position="458"/>
    </location>
</feature>